<evidence type="ECO:0000313" key="3">
    <source>
        <dbReference type="EMBL" id="RVT51423.1"/>
    </source>
</evidence>
<sequence>MTRTRSLPIAALTTLAAAALLAACGGGGDDGPVAVALEFGAVSGTTPVTCNQRLTALGTTSVDAQVKDLRFYVSNVAMIRSDGARVALELGANDDWNHTATDGNRLTLVDLEDATGSCAAGTAATNAFVRGSVPAGRYVGVEFSVGVPSALNHSDYATAIKPLDIQAMAWSWQSGRKFAKVEVTDPDGATGSWTAKTFNFHLGSTGCTGNPATGEIVTCTAANRMAVSFPSFDPATQKIVLDIQALTAGNDITVNQAGAPGCMSGGTDPECAAVFQTIGIDWAADGTGSGEPVSSTAQTLLKLVAK</sequence>
<dbReference type="InterPro" id="IPR023977">
    <property type="entry name" value="MbnP-like"/>
</dbReference>
<dbReference type="InterPro" id="IPR046863">
    <property type="entry name" value="MbnP-like_dom"/>
</dbReference>
<dbReference type="Proteomes" id="UP000288178">
    <property type="component" value="Unassembled WGS sequence"/>
</dbReference>
<feature type="domain" description="Copper-binding protein MbnP-like" evidence="2">
    <location>
        <begin position="34"/>
        <end position="264"/>
    </location>
</feature>
<keyword evidence="1" id="KW-0732">Signal</keyword>
<dbReference type="RefSeq" id="WP_128198424.1">
    <property type="nucleotide sequence ID" value="NZ_SACT01000003.1"/>
</dbReference>
<evidence type="ECO:0000256" key="1">
    <source>
        <dbReference type="SAM" id="SignalP"/>
    </source>
</evidence>
<feature type="signal peptide" evidence="1">
    <location>
        <begin position="1"/>
        <end position="22"/>
    </location>
</feature>
<dbReference type="PROSITE" id="PS51257">
    <property type="entry name" value="PROKAR_LIPOPROTEIN"/>
    <property type="match status" value="1"/>
</dbReference>
<keyword evidence="4" id="KW-1185">Reference proteome</keyword>
<comment type="caution">
    <text evidence="3">The sequence shown here is derived from an EMBL/GenBank/DDBJ whole genome shotgun (WGS) entry which is preliminary data.</text>
</comment>
<gene>
    <name evidence="3" type="ORF">ENE75_11385</name>
</gene>
<dbReference type="AlphaFoldDB" id="A0A437JVP1"/>
<dbReference type="NCBIfam" id="TIGR04052">
    <property type="entry name" value="MbnP_like_WxW"/>
    <property type="match status" value="1"/>
</dbReference>
<evidence type="ECO:0000259" key="2">
    <source>
        <dbReference type="Pfam" id="PF20243"/>
    </source>
</evidence>
<organism evidence="3 4">
    <name type="scientific">Rubrivivax albus</name>
    <dbReference type="NCBI Taxonomy" id="2499835"/>
    <lineage>
        <taxon>Bacteria</taxon>
        <taxon>Pseudomonadati</taxon>
        <taxon>Pseudomonadota</taxon>
        <taxon>Betaproteobacteria</taxon>
        <taxon>Burkholderiales</taxon>
        <taxon>Sphaerotilaceae</taxon>
        <taxon>Rubrivivax</taxon>
    </lineage>
</organism>
<name>A0A437JVP1_9BURK</name>
<dbReference type="OrthoDB" id="64245at2"/>
<accession>A0A437JVP1</accession>
<reference evidence="3 4" key="1">
    <citation type="submission" date="2019-01" db="EMBL/GenBank/DDBJ databases">
        <authorList>
            <person name="Chen W.-M."/>
        </authorList>
    </citation>
    <scope>NUCLEOTIDE SEQUENCE [LARGE SCALE GENOMIC DNA]</scope>
    <source>
        <strain evidence="3 4">ICH-3</strain>
    </source>
</reference>
<feature type="chain" id="PRO_5019019647" evidence="1">
    <location>
        <begin position="23"/>
        <end position="306"/>
    </location>
</feature>
<proteinExistence type="predicted"/>
<protein>
    <submittedName>
        <fullName evidence="3">Metallo-mystery pair system four-Cys motif protein</fullName>
    </submittedName>
</protein>
<dbReference type="Pfam" id="PF20243">
    <property type="entry name" value="MbnP"/>
    <property type="match status" value="1"/>
</dbReference>
<dbReference type="EMBL" id="SACT01000003">
    <property type="protein sequence ID" value="RVT51423.1"/>
    <property type="molecule type" value="Genomic_DNA"/>
</dbReference>
<evidence type="ECO:0000313" key="4">
    <source>
        <dbReference type="Proteomes" id="UP000288178"/>
    </source>
</evidence>